<keyword evidence="10" id="KW-0808">Transferase</keyword>
<feature type="transmembrane region" description="Helical" evidence="7">
    <location>
        <begin position="100"/>
        <end position="120"/>
    </location>
</feature>
<comment type="subcellular location">
    <subcellularLocation>
        <location evidence="1">Cell membrane</location>
        <topology evidence="1">Multi-pass membrane protein</topology>
    </subcellularLocation>
</comment>
<feature type="transmembrane region" description="Helical" evidence="7">
    <location>
        <begin position="6"/>
        <end position="27"/>
    </location>
</feature>
<keyword evidence="4 7" id="KW-0812">Transmembrane</keyword>
<feature type="transmembrane region" description="Helical" evidence="7">
    <location>
        <begin position="179"/>
        <end position="202"/>
    </location>
</feature>
<keyword evidence="11" id="KW-1185">Reference proteome</keyword>
<reference evidence="10 11" key="1">
    <citation type="submission" date="2018-03" db="EMBL/GenBank/DDBJ databases">
        <title>Genomic Encyclopedia of Archaeal and Bacterial Type Strains, Phase II (KMG-II): from individual species to whole genera.</title>
        <authorList>
            <person name="Goeker M."/>
        </authorList>
    </citation>
    <scope>NUCLEOTIDE SEQUENCE [LARGE SCALE GENOMIC DNA]</scope>
    <source>
        <strain evidence="10 11">DSM 13175</strain>
    </source>
</reference>
<feature type="transmembrane region" description="Helical" evidence="7">
    <location>
        <begin position="74"/>
        <end position="94"/>
    </location>
</feature>
<evidence type="ECO:0000313" key="11">
    <source>
        <dbReference type="Proteomes" id="UP000238205"/>
    </source>
</evidence>
<organism evidence="10 11">
    <name type="scientific">Alkalibacterium olivapovliticus</name>
    <dbReference type="NCBI Taxonomy" id="99907"/>
    <lineage>
        <taxon>Bacteria</taxon>
        <taxon>Bacillati</taxon>
        <taxon>Bacillota</taxon>
        <taxon>Bacilli</taxon>
        <taxon>Lactobacillales</taxon>
        <taxon>Carnobacteriaceae</taxon>
        <taxon>Alkalibacterium</taxon>
    </lineage>
</organism>
<dbReference type="OrthoDB" id="9789291at2"/>
<dbReference type="GO" id="GO:0032259">
    <property type="term" value="P:methylation"/>
    <property type="evidence" value="ECO:0007669"/>
    <property type="project" value="UniProtKB-KW"/>
</dbReference>
<feature type="domain" description="Prepilin peptidase A24 N-terminal" evidence="9">
    <location>
        <begin position="12"/>
        <end position="94"/>
    </location>
</feature>
<proteinExistence type="inferred from homology"/>
<dbReference type="GO" id="GO:0004190">
    <property type="term" value="F:aspartic-type endopeptidase activity"/>
    <property type="evidence" value="ECO:0007669"/>
    <property type="project" value="InterPro"/>
</dbReference>
<dbReference type="GO" id="GO:0008168">
    <property type="term" value="F:methyltransferase activity"/>
    <property type="evidence" value="ECO:0007669"/>
    <property type="project" value="UniProtKB-KW"/>
</dbReference>
<dbReference type="InterPro" id="IPR050882">
    <property type="entry name" value="Prepilin_peptidase/N-MTase"/>
</dbReference>
<keyword evidence="6 7" id="KW-0472">Membrane</keyword>
<evidence type="ECO:0000256" key="3">
    <source>
        <dbReference type="ARBA" id="ARBA00022475"/>
    </source>
</evidence>
<comment type="caution">
    <text evidence="10">The sequence shown here is derived from an EMBL/GenBank/DDBJ whole genome shotgun (WGS) entry which is preliminary data.</text>
</comment>
<dbReference type="InterPro" id="IPR010627">
    <property type="entry name" value="Prepilin_pept_A24_N"/>
</dbReference>
<evidence type="ECO:0000256" key="6">
    <source>
        <dbReference type="ARBA" id="ARBA00023136"/>
    </source>
</evidence>
<evidence type="ECO:0000256" key="1">
    <source>
        <dbReference type="ARBA" id="ARBA00004651"/>
    </source>
</evidence>
<dbReference type="EMBL" id="PVTO01000005">
    <property type="protein sequence ID" value="PRY83235.1"/>
    <property type="molecule type" value="Genomic_DNA"/>
</dbReference>
<comment type="similarity">
    <text evidence="2">Belongs to the peptidase A24 family.</text>
</comment>
<dbReference type="GO" id="GO:0005886">
    <property type="term" value="C:plasma membrane"/>
    <property type="evidence" value="ECO:0007669"/>
    <property type="project" value="UniProtKB-SubCell"/>
</dbReference>
<accession>A0A2T0W944</accession>
<dbReference type="InterPro" id="IPR000045">
    <property type="entry name" value="Prepilin_IV_endopep_pep"/>
</dbReference>
<evidence type="ECO:0000313" key="10">
    <source>
        <dbReference type="EMBL" id="PRY83235.1"/>
    </source>
</evidence>
<keyword evidence="3" id="KW-1003">Cell membrane</keyword>
<keyword evidence="10" id="KW-0489">Methyltransferase</keyword>
<dbReference type="Proteomes" id="UP000238205">
    <property type="component" value="Unassembled WGS sequence"/>
</dbReference>
<evidence type="ECO:0000256" key="5">
    <source>
        <dbReference type="ARBA" id="ARBA00022989"/>
    </source>
</evidence>
<dbReference type="Gene3D" id="1.20.120.1220">
    <property type="match status" value="1"/>
</dbReference>
<dbReference type="PANTHER" id="PTHR30487">
    <property type="entry name" value="TYPE 4 PREPILIN-LIKE PROTEINS LEADER PEPTIDE-PROCESSING ENZYME"/>
    <property type="match status" value="1"/>
</dbReference>
<sequence length="250" mass="28707">MELLLSFIFFTYGLIFGSFFNVVGLRVPNKTLFKENRSYCDTCERTLTWTELIPVFSYLVQRGKCKKCHQPISILYPLMELGTGILFVLSYWQYGWSHQLVLGLLLVSLIIPITVSDLAYKKIPNRLLLFFTPLFLVYRFFFPLDPFWLTLMGSLLAFVLIFLVILVSRGGMGIGDLKYFTLFGFIFGPIQFLLLFFLSTLYGTLGGLITMRVKKVGKRTKIAFGPYIGLAALTVFFTGEQIISWYLSLF</sequence>
<feature type="transmembrane region" description="Helical" evidence="7">
    <location>
        <begin position="127"/>
        <end position="142"/>
    </location>
</feature>
<evidence type="ECO:0000259" key="8">
    <source>
        <dbReference type="Pfam" id="PF01478"/>
    </source>
</evidence>
<dbReference type="PANTHER" id="PTHR30487:SF0">
    <property type="entry name" value="PREPILIN LEADER PEPTIDASE_N-METHYLTRANSFERASE-RELATED"/>
    <property type="match status" value="1"/>
</dbReference>
<evidence type="ECO:0000256" key="7">
    <source>
        <dbReference type="SAM" id="Phobius"/>
    </source>
</evidence>
<evidence type="ECO:0000256" key="2">
    <source>
        <dbReference type="ARBA" id="ARBA00005801"/>
    </source>
</evidence>
<gene>
    <name evidence="10" type="ORF">CLV38_10514</name>
</gene>
<name>A0A2T0W944_9LACT</name>
<feature type="transmembrane region" description="Helical" evidence="7">
    <location>
        <begin position="148"/>
        <end position="167"/>
    </location>
</feature>
<evidence type="ECO:0000256" key="4">
    <source>
        <dbReference type="ARBA" id="ARBA00022692"/>
    </source>
</evidence>
<keyword evidence="5 7" id="KW-1133">Transmembrane helix</keyword>
<dbReference type="RefSeq" id="WP_106191646.1">
    <property type="nucleotide sequence ID" value="NZ_PVTO01000005.1"/>
</dbReference>
<evidence type="ECO:0000259" key="9">
    <source>
        <dbReference type="Pfam" id="PF06750"/>
    </source>
</evidence>
<feature type="domain" description="Prepilin type IV endopeptidase peptidase" evidence="8">
    <location>
        <begin position="104"/>
        <end position="206"/>
    </location>
</feature>
<dbReference type="Pfam" id="PF01478">
    <property type="entry name" value="Peptidase_A24"/>
    <property type="match status" value="1"/>
</dbReference>
<dbReference type="GO" id="GO:0006465">
    <property type="term" value="P:signal peptide processing"/>
    <property type="evidence" value="ECO:0007669"/>
    <property type="project" value="TreeGrafter"/>
</dbReference>
<feature type="transmembrane region" description="Helical" evidence="7">
    <location>
        <begin position="222"/>
        <end position="247"/>
    </location>
</feature>
<protein>
    <submittedName>
        <fullName evidence="10">Leader peptidase (Prepilin peptidase)/N-methyltransferase</fullName>
    </submittedName>
</protein>
<dbReference type="AlphaFoldDB" id="A0A2T0W944"/>
<dbReference type="Pfam" id="PF06750">
    <property type="entry name" value="A24_N_bact"/>
    <property type="match status" value="1"/>
</dbReference>